<dbReference type="Gene3D" id="2.30.40.10">
    <property type="entry name" value="Urease, subunit C, domain 1"/>
    <property type="match status" value="1"/>
</dbReference>
<keyword evidence="4" id="KW-0378">Hydrolase</keyword>
<comment type="similarity">
    <text evidence="2">Belongs to the metallo-dependent hydrolases superfamily. Hydantoinase/dihydropyrimidinase family.</text>
</comment>
<dbReference type="AlphaFoldDB" id="A0A381VA31"/>
<dbReference type="Pfam" id="PF01979">
    <property type="entry name" value="Amidohydro_1"/>
    <property type="match status" value="1"/>
</dbReference>
<sequence length="449" mass="48683">MGTSDVLIRDGKIVQLGSQLDTNGKVIEASGHLVMPGGIDTHTHLDHPIERLGVRTADDFYVGTIAGACGGVTTIIDFSLQAQGESLVKARDRRLGEIEPNSVIDYSFHTIVTDVNSESLKEVRGLVQSGFPSFKVYMTYGDKKVGDGDLLVLLEEIAASGGLAYLHCENDCAVTHLIERHLSRGETGPQFHASSRPVPVEAEATNRAIMLAGVAGAPICIAHVTSRVVANHVEEARGRGQPVMAETCPQYLILNDSVYDPDEGFEAAKFVCSPPIRAMDQVEPLWSAVEDGLLQQVSSDHAPFRYEDQKTEGRGNFTRIPNGLPGIETRLPLMFTYGVKAGRISPSRFVELTSTNPARIFGMYPDKGSLQVGADADLVIIDPDREIELDAGCLHSAVDYTPYHGLKVSGFPETTVSRGEVIVQDREPIAERGRGNLVKRQRIDPSSLP</sequence>
<dbReference type="InterPro" id="IPR006680">
    <property type="entry name" value="Amidohydro-rel"/>
</dbReference>
<gene>
    <name evidence="6" type="ORF">METZ01_LOCUS89057</name>
</gene>
<reference evidence="6" key="1">
    <citation type="submission" date="2018-05" db="EMBL/GenBank/DDBJ databases">
        <authorList>
            <person name="Lanie J.A."/>
            <person name="Ng W.-L."/>
            <person name="Kazmierczak K.M."/>
            <person name="Andrzejewski T.M."/>
            <person name="Davidsen T.M."/>
            <person name="Wayne K.J."/>
            <person name="Tettelin H."/>
            <person name="Glass J.I."/>
            <person name="Rusch D."/>
            <person name="Podicherti R."/>
            <person name="Tsui H.-C.T."/>
            <person name="Winkler M.E."/>
        </authorList>
    </citation>
    <scope>NUCLEOTIDE SEQUENCE</scope>
</reference>
<dbReference type="GO" id="GO:0046872">
    <property type="term" value="F:metal ion binding"/>
    <property type="evidence" value="ECO:0007669"/>
    <property type="project" value="UniProtKB-KW"/>
</dbReference>
<dbReference type="PANTHER" id="PTHR11647">
    <property type="entry name" value="HYDRANTOINASE/DIHYDROPYRIMIDINASE FAMILY MEMBER"/>
    <property type="match status" value="1"/>
</dbReference>
<evidence type="ECO:0000259" key="5">
    <source>
        <dbReference type="Pfam" id="PF01979"/>
    </source>
</evidence>
<evidence type="ECO:0000256" key="1">
    <source>
        <dbReference type="ARBA" id="ARBA00001947"/>
    </source>
</evidence>
<dbReference type="InterPro" id="IPR011778">
    <property type="entry name" value="Hydantoinase/dihydroPyrase"/>
</dbReference>
<dbReference type="InterPro" id="IPR050378">
    <property type="entry name" value="Metallo-dep_Hydrolases_sf"/>
</dbReference>
<dbReference type="GO" id="GO:0005829">
    <property type="term" value="C:cytosol"/>
    <property type="evidence" value="ECO:0007669"/>
    <property type="project" value="TreeGrafter"/>
</dbReference>
<organism evidence="6">
    <name type="scientific">marine metagenome</name>
    <dbReference type="NCBI Taxonomy" id="408172"/>
    <lineage>
        <taxon>unclassified sequences</taxon>
        <taxon>metagenomes</taxon>
        <taxon>ecological metagenomes</taxon>
    </lineage>
</organism>
<feature type="domain" description="Amidohydrolase-related" evidence="5">
    <location>
        <begin position="33"/>
        <end position="421"/>
    </location>
</feature>
<evidence type="ECO:0000256" key="3">
    <source>
        <dbReference type="ARBA" id="ARBA00022723"/>
    </source>
</evidence>
<dbReference type="SUPFAM" id="SSF51556">
    <property type="entry name" value="Metallo-dependent hydrolases"/>
    <property type="match status" value="1"/>
</dbReference>
<evidence type="ECO:0000313" key="6">
    <source>
        <dbReference type="EMBL" id="SVA36203.1"/>
    </source>
</evidence>
<dbReference type="CDD" id="cd01314">
    <property type="entry name" value="D-HYD"/>
    <property type="match status" value="1"/>
</dbReference>
<dbReference type="EMBL" id="UINC01008037">
    <property type="protein sequence ID" value="SVA36203.1"/>
    <property type="molecule type" value="Genomic_DNA"/>
</dbReference>
<dbReference type="PANTHER" id="PTHR11647:SF1">
    <property type="entry name" value="COLLAPSIN RESPONSE MEDIATOR PROTEIN"/>
    <property type="match status" value="1"/>
</dbReference>
<dbReference type="Gene3D" id="3.20.20.140">
    <property type="entry name" value="Metal-dependent hydrolases"/>
    <property type="match status" value="1"/>
</dbReference>
<dbReference type="NCBIfam" id="TIGR02033">
    <property type="entry name" value="D-hydantoinase"/>
    <property type="match status" value="1"/>
</dbReference>
<comment type="cofactor">
    <cofactor evidence="1">
        <name>Zn(2+)</name>
        <dbReference type="ChEBI" id="CHEBI:29105"/>
    </cofactor>
</comment>
<evidence type="ECO:0000256" key="4">
    <source>
        <dbReference type="ARBA" id="ARBA00022801"/>
    </source>
</evidence>
<proteinExistence type="inferred from homology"/>
<dbReference type="FunFam" id="3.20.20.140:FF:000174">
    <property type="entry name" value="Dihydropyrimidinase-related protein 2"/>
    <property type="match status" value="1"/>
</dbReference>
<keyword evidence="3" id="KW-0479">Metal-binding</keyword>
<dbReference type="InterPro" id="IPR011059">
    <property type="entry name" value="Metal-dep_hydrolase_composite"/>
</dbReference>
<name>A0A381VA31_9ZZZZ</name>
<protein>
    <recommendedName>
        <fullName evidence="5">Amidohydrolase-related domain-containing protein</fullName>
    </recommendedName>
</protein>
<dbReference type="SUPFAM" id="SSF51338">
    <property type="entry name" value="Composite domain of metallo-dependent hydrolases"/>
    <property type="match status" value="2"/>
</dbReference>
<dbReference type="GO" id="GO:0016812">
    <property type="term" value="F:hydrolase activity, acting on carbon-nitrogen (but not peptide) bonds, in cyclic amides"/>
    <property type="evidence" value="ECO:0007669"/>
    <property type="project" value="TreeGrafter"/>
</dbReference>
<dbReference type="InterPro" id="IPR032466">
    <property type="entry name" value="Metal_Hydrolase"/>
</dbReference>
<accession>A0A381VA31</accession>
<evidence type="ECO:0000256" key="2">
    <source>
        <dbReference type="ARBA" id="ARBA00008829"/>
    </source>
</evidence>